<dbReference type="EMBL" id="WDWL01000014">
    <property type="protein sequence ID" value="KAB7071109.1"/>
    <property type="molecule type" value="Genomic_DNA"/>
</dbReference>
<evidence type="ECO:0000256" key="2">
    <source>
        <dbReference type="SAM" id="SignalP"/>
    </source>
</evidence>
<feature type="compositionally biased region" description="Basic and acidic residues" evidence="1">
    <location>
        <begin position="43"/>
        <end position="64"/>
    </location>
</feature>
<proteinExistence type="predicted"/>
<dbReference type="Proteomes" id="UP000432196">
    <property type="component" value="Unassembled WGS sequence"/>
</dbReference>
<feature type="signal peptide" evidence="2">
    <location>
        <begin position="1"/>
        <end position="27"/>
    </location>
</feature>
<gene>
    <name evidence="4" type="ORF">GBI83_09585</name>
    <name evidence="3" type="ORF">GBI87_06875</name>
</gene>
<keyword evidence="2" id="KW-0732">Signal</keyword>
<dbReference type="RefSeq" id="WP_007054999.1">
    <property type="nucleotide sequence ID" value="NZ_JAPQMY010000007.1"/>
</dbReference>
<evidence type="ECO:0000313" key="3">
    <source>
        <dbReference type="EMBL" id="KAB7056883.1"/>
    </source>
</evidence>
<dbReference type="AlphaFoldDB" id="A0A6I1BXX4"/>
<feature type="compositionally biased region" description="Low complexity" evidence="1">
    <location>
        <begin position="32"/>
        <end position="42"/>
    </location>
</feature>
<evidence type="ECO:0008006" key="7">
    <source>
        <dbReference type="Google" id="ProtNLM"/>
    </source>
</evidence>
<feature type="region of interest" description="Disordered" evidence="1">
    <location>
        <begin position="23"/>
        <end position="103"/>
    </location>
</feature>
<reference evidence="5 6" key="1">
    <citation type="journal article" date="2019" name="Nat. Med.">
        <title>A library of human gut bacterial isolates paired with longitudinal multiomics data enables mechanistic microbiome research.</title>
        <authorList>
            <person name="Poyet M."/>
            <person name="Groussin M."/>
            <person name="Gibbons S.M."/>
            <person name="Avila-Pacheco J."/>
            <person name="Jiang X."/>
            <person name="Kearney S.M."/>
            <person name="Perrotta A.R."/>
            <person name="Berdy B."/>
            <person name="Zhao S."/>
            <person name="Lieberman T.D."/>
            <person name="Swanson P.K."/>
            <person name="Smith M."/>
            <person name="Roesemann S."/>
            <person name="Alexander J.E."/>
            <person name="Rich S.A."/>
            <person name="Livny J."/>
            <person name="Vlamakis H."/>
            <person name="Clish C."/>
            <person name="Bullock K."/>
            <person name="Deik A."/>
            <person name="Scott J."/>
            <person name="Pierce K.A."/>
            <person name="Xavier R.J."/>
            <person name="Alm E.J."/>
        </authorList>
    </citation>
    <scope>NUCLEOTIDE SEQUENCE [LARGE SCALE GENOMIC DNA]</scope>
    <source>
        <strain evidence="4 5">BIOML-A201</strain>
        <strain evidence="3 6">BIOML-A210</strain>
    </source>
</reference>
<feature type="compositionally biased region" description="Low complexity" evidence="1">
    <location>
        <begin position="65"/>
        <end position="74"/>
    </location>
</feature>
<evidence type="ECO:0000313" key="4">
    <source>
        <dbReference type="EMBL" id="KAB7071109.1"/>
    </source>
</evidence>
<evidence type="ECO:0000313" key="6">
    <source>
        <dbReference type="Proteomes" id="UP000467387"/>
    </source>
</evidence>
<name>A0A6I1BXX4_BIFLN</name>
<dbReference type="PROSITE" id="PS51257">
    <property type="entry name" value="PROKAR_LIPOPROTEIN"/>
    <property type="match status" value="1"/>
</dbReference>
<evidence type="ECO:0000256" key="1">
    <source>
        <dbReference type="SAM" id="MobiDB-lite"/>
    </source>
</evidence>
<feature type="chain" id="PRO_5043215504" description="Secreted protein" evidence="2">
    <location>
        <begin position="28"/>
        <end position="184"/>
    </location>
</feature>
<sequence>MTKTRTTTATSIIPLLLLATACGTPTANPESAAPQTKTQTQTKTEKKPAPEPKKETPAEEKPEEQTPTAPEPATDPTSGEWTETMNSPSDLSGQLDEAWLRCSPQNNPTPELFSWKRSVNHDGVWLHITEGGMDGSVQQACMDSLFGGAKSEPSGEWTEMDLNGISRWQKQDDGAADIIWKSAD</sequence>
<evidence type="ECO:0000313" key="5">
    <source>
        <dbReference type="Proteomes" id="UP000432196"/>
    </source>
</evidence>
<organism evidence="4 5">
    <name type="scientific">Bifidobacterium longum</name>
    <dbReference type="NCBI Taxonomy" id="216816"/>
    <lineage>
        <taxon>Bacteria</taxon>
        <taxon>Bacillati</taxon>
        <taxon>Actinomycetota</taxon>
        <taxon>Actinomycetes</taxon>
        <taxon>Bifidobacteriales</taxon>
        <taxon>Bifidobacteriaceae</taxon>
        <taxon>Bifidobacterium</taxon>
    </lineage>
</organism>
<accession>A0A6I1BXX4</accession>
<comment type="caution">
    <text evidence="4">The sequence shown here is derived from an EMBL/GenBank/DDBJ whole genome shotgun (WGS) entry which is preliminary data.</text>
</comment>
<protein>
    <recommendedName>
        <fullName evidence="7">Secreted protein</fullName>
    </recommendedName>
</protein>
<feature type="compositionally biased region" description="Polar residues" evidence="1">
    <location>
        <begin position="75"/>
        <end position="92"/>
    </location>
</feature>
<dbReference type="EMBL" id="WDWU01000008">
    <property type="protein sequence ID" value="KAB7056883.1"/>
    <property type="molecule type" value="Genomic_DNA"/>
</dbReference>
<dbReference type="Proteomes" id="UP000467387">
    <property type="component" value="Unassembled WGS sequence"/>
</dbReference>